<dbReference type="InterPro" id="IPR011059">
    <property type="entry name" value="Metal-dep_hydrolase_composite"/>
</dbReference>
<dbReference type="Pfam" id="PF01979">
    <property type="entry name" value="Amidohydro_1"/>
    <property type="match status" value="1"/>
</dbReference>
<dbReference type="SUPFAM" id="SSF51338">
    <property type="entry name" value="Composite domain of metallo-dependent hydrolases"/>
    <property type="match status" value="1"/>
</dbReference>
<accession>A0A6N7YX13</accession>
<evidence type="ECO:0000313" key="2">
    <source>
        <dbReference type="EMBL" id="MTD52879.1"/>
    </source>
</evidence>
<evidence type="ECO:0000259" key="1">
    <source>
        <dbReference type="Pfam" id="PF01979"/>
    </source>
</evidence>
<sequence>MTIPDPSAQVPSDDRILIRGGCVLSMDSSVGDFPNADILVENGVITEIAPSIHADARVVDAGDTIIFPGFCDPHIHSWEGALARLIPHNTTTTEEDSGLAYADERSHLTRSYFNVLHHRFAPLYEPEDTYIGTLFTMLTAINGGITTVCDNMHNTRNIDHSIASIQALADSGIRGVHAYGRPRVGDYDRNFLANARKLRADYFSSDDQLTTMRMYALGRDTLDEIREILAVRRELDLWVTFDSGLETQPLAELYSSGEFDGRETLNHACFLSADQRKLMRDGGTRVNVCPRIETQFRRGYVPYPEWTELGVHPGLSNDNPATYAVDMFAEMHTLYNQCRAQRHREGVTPEITLRETLAAATIRGADNCGLGDVTGSLSPGKAADLVIVDTNSPLLSPINNAYATVVQAAHAGAIRDVMIGGRFVKWQGSLNLDFPALKDRVLASQSRLLERAGWPLDAIDFTD</sequence>
<feature type="domain" description="Amidohydrolase-related" evidence="1">
    <location>
        <begin position="65"/>
        <end position="424"/>
    </location>
</feature>
<dbReference type="Gene3D" id="3.20.20.140">
    <property type="entry name" value="Metal-dependent hydrolases"/>
    <property type="match status" value="1"/>
</dbReference>
<dbReference type="InterPro" id="IPR006680">
    <property type="entry name" value="Amidohydro-rel"/>
</dbReference>
<comment type="caution">
    <text evidence="2">The sequence shown here is derived from an EMBL/GenBank/DDBJ whole genome shotgun (WGS) entry which is preliminary data.</text>
</comment>
<dbReference type="RefSeq" id="WP_154755144.1">
    <property type="nucleotide sequence ID" value="NZ_WMBA01000003.1"/>
</dbReference>
<dbReference type="GO" id="GO:0016810">
    <property type="term" value="F:hydrolase activity, acting on carbon-nitrogen (but not peptide) bonds"/>
    <property type="evidence" value="ECO:0007669"/>
    <property type="project" value="InterPro"/>
</dbReference>
<keyword evidence="2" id="KW-0378">Hydrolase</keyword>
<dbReference type="AlphaFoldDB" id="A0A6N7YX13"/>
<name>A0A6N7YX13_9PSEU</name>
<protein>
    <submittedName>
        <fullName evidence="2">Amidohydrolase family protein</fullName>
    </submittedName>
</protein>
<dbReference type="Gene3D" id="2.30.40.10">
    <property type="entry name" value="Urease, subunit C, domain 1"/>
    <property type="match status" value="1"/>
</dbReference>
<evidence type="ECO:0000313" key="3">
    <source>
        <dbReference type="Proteomes" id="UP000440096"/>
    </source>
</evidence>
<proteinExistence type="predicted"/>
<dbReference type="Proteomes" id="UP000440096">
    <property type="component" value="Unassembled WGS sequence"/>
</dbReference>
<reference evidence="2 3" key="1">
    <citation type="submission" date="2019-11" db="EMBL/GenBank/DDBJ databases">
        <title>Draft genome of Amycolatopsis RM579.</title>
        <authorList>
            <person name="Duangmal K."/>
            <person name="Mingma R."/>
        </authorList>
    </citation>
    <scope>NUCLEOTIDE SEQUENCE [LARGE SCALE GENOMIC DNA]</scope>
    <source>
        <strain evidence="2 3">RM579</strain>
    </source>
</reference>
<keyword evidence="3" id="KW-1185">Reference proteome</keyword>
<dbReference type="PANTHER" id="PTHR43794:SF5">
    <property type="entry name" value="CHLOROHYDROLASE FAMILY PROTEIN"/>
    <property type="match status" value="1"/>
</dbReference>
<organism evidence="2 3">
    <name type="scientific">Amycolatopsis pithecellobii</name>
    <dbReference type="NCBI Taxonomy" id="664692"/>
    <lineage>
        <taxon>Bacteria</taxon>
        <taxon>Bacillati</taxon>
        <taxon>Actinomycetota</taxon>
        <taxon>Actinomycetes</taxon>
        <taxon>Pseudonocardiales</taxon>
        <taxon>Pseudonocardiaceae</taxon>
        <taxon>Amycolatopsis</taxon>
    </lineage>
</organism>
<dbReference type="OrthoDB" id="3189065at2"/>
<gene>
    <name evidence="2" type="ORF">GKO32_02660</name>
</gene>
<dbReference type="SUPFAM" id="SSF51556">
    <property type="entry name" value="Metallo-dependent hydrolases"/>
    <property type="match status" value="1"/>
</dbReference>
<dbReference type="PANTHER" id="PTHR43794">
    <property type="entry name" value="AMINOHYDROLASE SSNA-RELATED"/>
    <property type="match status" value="1"/>
</dbReference>
<dbReference type="InterPro" id="IPR032466">
    <property type="entry name" value="Metal_Hydrolase"/>
</dbReference>
<dbReference type="EMBL" id="WMBA01000003">
    <property type="protein sequence ID" value="MTD52879.1"/>
    <property type="molecule type" value="Genomic_DNA"/>
</dbReference>
<dbReference type="InterPro" id="IPR050287">
    <property type="entry name" value="MTA/SAH_deaminase"/>
</dbReference>